<name>A0A1H4BZ28_9BACT</name>
<dbReference type="RefSeq" id="WP_092348632.1">
    <property type="nucleotide sequence ID" value="NZ_FNQN01000007.1"/>
</dbReference>
<keyword evidence="2" id="KW-0812">Transmembrane</keyword>
<evidence type="ECO:0008006" key="5">
    <source>
        <dbReference type="Google" id="ProtNLM"/>
    </source>
</evidence>
<keyword evidence="4" id="KW-1185">Reference proteome</keyword>
<proteinExistence type="predicted"/>
<dbReference type="Proteomes" id="UP000199409">
    <property type="component" value="Unassembled WGS sequence"/>
</dbReference>
<evidence type="ECO:0000256" key="2">
    <source>
        <dbReference type="SAM" id="Phobius"/>
    </source>
</evidence>
<dbReference type="OrthoDB" id="5398313at2"/>
<accession>A0A1H4BZ28</accession>
<organism evidence="3 4">
    <name type="scientific">Desulfuromusa kysingii</name>
    <dbReference type="NCBI Taxonomy" id="37625"/>
    <lineage>
        <taxon>Bacteria</taxon>
        <taxon>Pseudomonadati</taxon>
        <taxon>Thermodesulfobacteriota</taxon>
        <taxon>Desulfuromonadia</taxon>
        <taxon>Desulfuromonadales</taxon>
        <taxon>Geopsychrobacteraceae</taxon>
        <taxon>Desulfuromusa</taxon>
    </lineage>
</organism>
<keyword evidence="2" id="KW-1133">Transmembrane helix</keyword>
<feature type="compositionally biased region" description="Polar residues" evidence="1">
    <location>
        <begin position="7"/>
        <end position="18"/>
    </location>
</feature>
<keyword evidence="2" id="KW-0472">Membrane</keyword>
<evidence type="ECO:0000313" key="4">
    <source>
        <dbReference type="Proteomes" id="UP000199409"/>
    </source>
</evidence>
<reference evidence="3 4" key="1">
    <citation type="submission" date="2016-10" db="EMBL/GenBank/DDBJ databases">
        <authorList>
            <person name="de Groot N.N."/>
        </authorList>
    </citation>
    <scope>NUCLEOTIDE SEQUENCE [LARGE SCALE GENOMIC DNA]</scope>
    <source>
        <strain evidence="3 4">DSM 7343</strain>
    </source>
</reference>
<feature type="transmembrane region" description="Helical" evidence="2">
    <location>
        <begin position="59"/>
        <end position="80"/>
    </location>
</feature>
<dbReference type="STRING" id="37625.SAMN05660420_02348"/>
<dbReference type="EMBL" id="FNQN01000007">
    <property type="protein sequence ID" value="SEA53376.1"/>
    <property type="molecule type" value="Genomic_DNA"/>
</dbReference>
<feature type="region of interest" description="Disordered" evidence="1">
    <location>
        <begin position="1"/>
        <end position="20"/>
    </location>
</feature>
<dbReference type="AlphaFoldDB" id="A0A1H4BZ28"/>
<evidence type="ECO:0000313" key="3">
    <source>
        <dbReference type="EMBL" id="SEA53376.1"/>
    </source>
</evidence>
<evidence type="ECO:0000256" key="1">
    <source>
        <dbReference type="SAM" id="MobiDB-lite"/>
    </source>
</evidence>
<protein>
    <recommendedName>
        <fullName evidence="5">Sporulation related domain-containing protein</fullName>
    </recommendedName>
</protein>
<gene>
    <name evidence="3" type="ORF">SAMN05660420_02348</name>
</gene>
<sequence>MVADGQDVSTSDNKSAAAQAQEKNESLESLLLDNLDHVPVVEHISVREVRAVGSQNRGYLSLLLGLLFCIFVFGAGYYYLFVSRSQEPQSEPKLLYNSPKIPVPVRPEAVLPVGIPVEDPAVSDAQQETTPVADSTAMNDLPLFTVIVGPLLNTHELEQAIRQLQELGLKPEEKKGRGEVPMIRLLDGIYPPEEARQRLAELRKVVESAFILPSGNGMAVYAGSFHQQERAQRLQADLAAKNINVSFADSLIPMDGTMLLALQADEATAREVATHISSYGLQTQVLKKN</sequence>